<evidence type="ECO:0000313" key="1">
    <source>
        <dbReference type="EMBL" id="GGA64190.1"/>
    </source>
</evidence>
<reference evidence="1" key="2">
    <citation type="submission" date="2020-09" db="EMBL/GenBank/DDBJ databases">
        <authorList>
            <person name="Sun Q."/>
            <person name="Zhou Y."/>
        </authorList>
    </citation>
    <scope>NUCLEOTIDE SEQUENCE</scope>
    <source>
        <strain evidence="1">CGMCC 1.15320</strain>
    </source>
</reference>
<reference evidence="1" key="1">
    <citation type="journal article" date="2014" name="Int. J. Syst. Evol. Microbiol.">
        <title>Complete genome sequence of Corynebacterium casei LMG S-19264T (=DSM 44701T), isolated from a smear-ripened cheese.</title>
        <authorList>
            <consortium name="US DOE Joint Genome Institute (JGI-PGF)"/>
            <person name="Walter F."/>
            <person name="Albersmeier A."/>
            <person name="Kalinowski J."/>
            <person name="Ruckert C."/>
        </authorList>
    </citation>
    <scope>NUCLEOTIDE SEQUENCE</scope>
    <source>
        <strain evidence="1">CGMCC 1.15320</strain>
    </source>
</reference>
<evidence type="ECO:0000313" key="2">
    <source>
        <dbReference type="Proteomes" id="UP000636264"/>
    </source>
</evidence>
<keyword evidence="2" id="KW-1185">Reference proteome</keyword>
<sequence>MGGKQVRQRRVEQVTRFIRNIAGYPEPIALGLLRPFKTWQQLPGLFRNDELARVLEEEAFPSQIVAKQRNVASFSLQALPVR</sequence>
<gene>
    <name evidence="1" type="ORF">GCM10011385_17530</name>
</gene>
<dbReference type="EMBL" id="BMIF01000004">
    <property type="protein sequence ID" value="GGA64190.1"/>
    <property type="molecule type" value="Genomic_DNA"/>
</dbReference>
<dbReference type="AlphaFoldDB" id="A0A916RNT9"/>
<name>A0A916RNT9_9HYPH</name>
<organism evidence="1 2">
    <name type="scientific">Nitratireductor aestuarii</name>
    <dbReference type="NCBI Taxonomy" id="1735103"/>
    <lineage>
        <taxon>Bacteria</taxon>
        <taxon>Pseudomonadati</taxon>
        <taxon>Pseudomonadota</taxon>
        <taxon>Alphaproteobacteria</taxon>
        <taxon>Hyphomicrobiales</taxon>
        <taxon>Phyllobacteriaceae</taxon>
        <taxon>Nitratireductor</taxon>
    </lineage>
</organism>
<dbReference type="Proteomes" id="UP000636264">
    <property type="component" value="Unassembled WGS sequence"/>
</dbReference>
<comment type="caution">
    <text evidence="1">The sequence shown here is derived from an EMBL/GenBank/DDBJ whole genome shotgun (WGS) entry which is preliminary data.</text>
</comment>
<accession>A0A916RNT9</accession>
<proteinExistence type="predicted"/>
<protein>
    <submittedName>
        <fullName evidence="1">Uncharacterized protein</fullName>
    </submittedName>
</protein>